<reference evidence="6 7" key="1">
    <citation type="submission" date="2016-10" db="EMBL/GenBank/DDBJ databases">
        <authorList>
            <person name="de Groot N.N."/>
        </authorList>
    </citation>
    <scope>NUCLEOTIDE SEQUENCE [LARGE SCALE GENOMIC DNA]</scope>
    <source>
        <strain evidence="6 7">DSM 11363</strain>
    </source>
</reference>
<proteinExistence type="inferred from homology"/>
<keyword evidence="1" id="KW-0521">NADP</keyword>
<dbReference type="InterPro" id="IPR050523">
    <property type="entry name" value="AKR_Detox_Biosynth"/>
</dbReference>
<evidence type="ECO:0000256" key="3">
    <source>
        <dbReference type="ARBA" id="ARBA00038157"/>
    </source>
</evidence>
<dbReference type="NCBIfam" id="NF007912">
    <property type="entry name" value="PRK10625.1"/>
    <property type="match status" value="1"/>
</dbReference>
<dbReference type="Proteomes" id="UP000182332">
    <property type="component" value="Unassembled WGS sequence"/>
</dbReference>
<dbReference type="InterPro" id="IPR023210">
    <property type="entry name" value="NADP_OxRdtase_dom"/>
</dbReference>
<dbReference type="PANTHER" id="PTHR43364">
    <property type="entry name" value="NADH-SPECIFIC METHYLGLYOXAL REDUCTASE-RELATED"/>
    <property type="match status" value="1"/>
</dbReference>
<dbReference type="PANTHER" id="PTHR43364:SF4">
    <property type="entry name" value="NAD(P)-LINKED OXIDOREDUCTASE SUPERFAMILY PROTEIN"/>
    <property type="match status" value="1"/>
</dbReference>
<dbReference type="CDD" id="cd19094">
    <property type="entry name" value="AKR_Tas-like"/>
    <property type="match status" value="1"/>
</dbReference>
<dbReference type="Gene3D" id="3.20.20.100">
    <property type="entry name" value="NADP-dependent oxidoreductase domain"/>
    <property type="match status" value="1"/>
</dbReference>
<evidence type="ECO:0000313" key="6">
    <source>
        <dbReference type="EMBL" id="SES80519.1"/>
    </source>
</evidence>
<evidence type="ECO:0000259" key="5">
    <source>
        <dbReference type="Pfam" id="PF00248"/>
    </source>
</evidence>
<feature type="domain" description="NADP-dependent oxidoreductase" evidence="5">
    <location>
        <begin position="35"/>
        <end position="356"/>
    </location>
</feature>
<organism evidence="6 7">
    <name type="scientific">Pseudomonas graminis</name>
    <dbReference type="NCBI Taxonomy" id="158627"/>
    <lineage>
        <taxon>Bacteria</taxon>
        <taxon>Pseudomonadati</taxon>
        <taxon>Pseudomonadota</taxon>
        <taxon>Gammaproteobacteria</taxon>
        <taxon>Pseudomonadales</taxon>
        <taxon>Pseudomonadaceae</taxon>
        <taxon>Pseudomonas</taxon>
    </lineage>
</organism>
<evidence type="ECO:0000256" key="1">
    <source>
        <dbReference type="ARBA" id="ARBA00022857"/>
    </source>
</evidence>
<dbReference type="GO" id="GO:0016491">
    <property type="term" value="F:oxidoreductase activity"/>
    <property type="evidence" value="ECO:0007669"/>
    <property type="project" value="UniProtKB-KW"/>
</dbReference>
<dbReference type="Pfam" id="PF00248">
    <property type="entry name" value="Aldo_ket_red"/>
    <property type="match status" value="1"/>
</dbReference>
<dbReference type="SUPFAM" id="SSF51430">
    <property type="entry name" value="NAD(P)-linked oxidoreductase"/>
    <property type="match status" value="1"/>
</dbReference>
<name>A0A1H9ZHH7_9PSED</name>
<evidence type="ECO:0000313" key="7">
    <source>
        <dbReference type="Proteomes" id="UP000182332"/>
    </source>
</evidence>
<evidence type="ECO:0000256" key="4">
    <source>
        <dbReference type="ARBA" id="ARBA00070119"/>
    </source>
</evidence>
<keyword evidence="2" id="KW-0560">Oxidoreductase</keyword>
<dbReference type="AlphaFoldDB" id="A0A1H9ZHH7"/>
<accession>A0A1H9ZHH7</accession>
<dbReference type="FunFam" id="3.20.20.100:FF:000005">
    <property type="entry name" value="NADP(H)-dependent aldo-keto reductase"/>
    <property type="match status" value="1"/>
</dbReference>
<dbReference type="InterPro" id="IPR020471">
    <property type="entry name" value="AKR"/>
</dbReference>
<dbReference type="PRINTS" id="PR00069">
    <property type="entry name" value="ALDKETRDTASE"/>
</dbReference>
<dbReference type="InterPro" id="IPR036812">
    <property type="entry name" value="NAD(P)_OxRdtase_dom_sf"/>
</dbReference>
<comment type="similarity">
    <text evidence="3">Belongs to the aldo/keto reductase family. Aldo/keto reductase 2 subfamily.</text>
</comment>
<evidence type="ECO:0000256" key="2">
    <source>
        <dbReference type="ARBA" id="ARBA00023002"/>
    </source>
</evidence>
<dbReference type="EMBL" id="FOHW01000002">
    <property type="protein sequence ID" value="SES80519.1"/>
    <property type="molecule type" value="Genomic_DNA"/>
</dbReference>
<gene>
    <name evidence="6" type="ORF">SAMN05216197_102221</name>
</gene>
<protein>
    <recommendedName>
        <fullName evidence="4">Protein tas</fullName>
    </recommendedName>
</protein>
<sequence>MPIAKKISTCFYGSFKQESQMDYRQLGRTDLNVSAICLGTMTWGEQNSQSEAFAQIERAKAAGINFIDTAEMYPVPPKKETYASTETIIGNRFKQSGDRADWILASKIAGPGNGIDYIRDGQLKFNRDHIVAALDASLKRLQTDYLDLYQLHWPERSTNFFGKLGYNHSEEQFTPLLEVLEALDEQVKAGKIRHVGLSNETPWGTMKFLAESDAHGLTRPVSIQNPYNLLNRSFEVGLAEVAIREQCGLLAYSPMAFGMLSGKYADGARPAKGRLSLYSRFTRYFNPQSEAACARYVALAREHGLDPAQMALAFVTSRSFVTSNIIGATTLEQLESNLASAELELSDEVLAGIEAIHKDQPNPAP</sequence>